<feature type="compositionally biased region" description="Low complexity" evidence="1">
    <location>
        <begin position="238"/>
        <end position="262"/>
    </location>
</feature>
<evidence type="ECO:0000313" key="3">
    <source>
        <dbReference type="Proteomes" id="UP000274131"/>
    </source>
</evidence>
<feature type="region of interest" description="Disordered" evidence="1">
    <location>
        <begin position="285"/>
        <end position="316"/>
    </location>
</feature>
<sequence>MVKAKEQAMHRKGVKKAPSMKTTALKSKYDAKHQKKKHKASEVPKELPKASGPPKKCTENGGEETKTKSEVISSEKNDKKQEILVKNVTDNLQGRVVEHDVQDVTITFGKEEHIDENDEKGETIDHTATVASDDVNVGPNSVGDQKNLEPEVPTDSNICKTPDEETSDTAFVVDKLDQSFISTADKVASNADSDSTGKLESISSPVEVDLDEILPTETKKADSKDNQPTTKCEDVVNSETTKSLSKSTPSTTSSNSILTNSTYPISPTPVSNSKIKETITSVAEKTYSASPTPTNSSYRSLNTGVSNESKPDSYEQNDNVYYTKFSQVEERNEKYGGRSPSRIRRSSNFNIVERSVFNISHNVVTI</sequence>
<name>A0A0N4VAM7_ENTVE</name>
<evidence type="ECO:0000256" key="1">
    <source>
        <dbReference type="SAM" id="MobiDB-lite"/>
    </source>
</evidence>
<feature type="compositionally biased region" description="Basic and acidic residues" evidence="1">
    <location>
        <begin position="63"/>
        <end position="80"/>
    </location>
</feature>
<reference evidence="4" key="1">
    <citation type="submission" date="2017-02" db="UniProtKB">
        <authorList>
            <consortium name="WormBaseParasite"/>
        </authorList>
    </citation>
    <scope>IDENTIFICATION</scope>
</reference>
<keyword evidence="3" id="KW-1185">Reference proteome</keyword>
<evidence type="ECO:0000313" key="4">
    <source>
        <dbReference type="WBParaSite" id="EVEC_0000754201-mRNA-1"/>
    </source>
</evidence>
<gene>
    <name evidence="2" type="ORF">EVEC_LOCUS7044</name>
</gene>
<dbReference type="WBParaSite" id="EVEC_0000754201-mRNA-1">
    <property type="protein sequence ID" value="EVEC_0000754201-mRNA-1"/>
    <property type="gene ID" value="EVEC_0000754201"/>
</dbReference>
<evidence type="ECO:0000313" key="2">
    <source>
        <dbReference type="EMBL" id="VDD92293.1"/>
    </source>
</evidence>
<feature type="compositionally biased region" description="Polar residues" evidence="1">
    <location>
        <begin position="190"/>
        <end position="204"/>
    </location>
</feature>
<protein>
    <submittedName>
        <fullName evidence="4">Suppressor protein SRP40-like</fullName>
    </submittedName>
</protein>
<proteinExistence type="predicted"/>
<dbReference type="AlphaFoldDB" id="A0A0N4VAM7"/>
<reference evidence="2 3" key="2">
    <citation type="submission" date="2018-10" db="EMBL/GenBank/DDBJ databases">
        <authorList>
            <consortium name="Pathogen Informatics"/>
        </authorList>
    </citation>
    <scope>NUCLEOTIDE SEQUENCE [LARGE SCALE GENOMIC DNA]</scope>
</reference>
<feature type="region of interest" description="Disordered" evidence="1">
    <location>
        <begin position="186"/>
        <end position="272"/>
    </location>
</feature>
<dbReference type="Proteomes" id="UP000274131">
    <property type="component" value="Unassembled WGS sequence"/>
</dbReference>
<accession>A0A0N4VAM7</accession>
<dbReference type="EMBL" id="UXUI01008754">
    <property type="protein sequence ID" value="VDD92293.1"/>
    <property type="molecule type" value="Genomic_DNA"/>
</dbReference>
<feature type="compositionally biased region" description="Polar residues" evidence="1">
    <location>
        <begin position="263"/>
        <end position="272"/>
    </location>
</feature>
<feature type="region of interest" description="Disordered" evidence="1">
    <location>
        <begin position="128"/>
        <end position="166"/>
    </location>
</feature>
<feature type="region of interest" description="Disordered" evidence="1">
    <location>
        <begin position="1"/>
        <end position="80"/>
    </location>
</feature>
<organism evidence="4">
    <name type="scientific">Enterobius vermicularis</name>
    <name type="common">Human pinworm</name>
    <dbReference type="NCBI Taxonomy" id="51028"/>
    <lineage>
        <taxon>Eukaryota</taxon>
        <taxon>Metazoa</taxon>
        <taxon>Ecdysozoa</taxon>
        <taxon>Nematoda</taxon>
        <taxon>Chromadorea</taxon>
        <taxon>Rhabditida</taxon>
        <taxon>Spirurina</taxon>
        <taxon>Oxyuridomorpha</taxon>
        <taxon>Oxyuroidea</taxon>
        <taxon>Oxyuridae</taxon>
        <taxon>Enterobius</taxon>
    </lineage>
</organism>